<dbReference type="AlphaFoldDB" id="A0A0G3H899"/>
<reference evidence="2" key="2">
    <citation type="submission" date="2015-05" db="EMBL/GenBank/DDBJ databases">
        <title>Complete genome sequence of Corynebacterium testudinoris DSM 44614, recovered from necrotic lesions in the mouth of a tortoise.</title>
        <authorList>
            <person name="Ruckert C."/>
            <person name="Albersmeier A."/>
            <person name="Winkler A."/>
            <person name="Tauch A."/>
        </authorList>
    </citation>
    <scope>NUCLEOTIDE SEQUENCE [LARGE SCALE GENOMIC DNA]</scope>
    <source>
        <strain evidence="2">DSM 44614</strain>
    </source>
</reference>
<sequence>MDLLEHLLAMDPAAPRLTVYNDSTGARLDFSAQTLDNWASKIANMLLEELDLDEESTILIDLPVSWQAATIVLGSVAAGVRHRFGTESSDDIDAVFTSLDRFDAYSGPDIVLVSDDPFGRGIVESGGQLPDDAIDFGPTVRFYGDQFFGPAPSLRDVVPTSTEPARVLSTGWHDDASFAESVLIPLSAGGSAVVVSGLSDTDRLDEIAVAEKVTQRV</sequence>
<dbReference type="NCBIfam" id="TIGR03089">
    <property type="entry name" value="TIGR03089 family protein"/>
    <property type="match status" value="1"/>
</dbReference>
<dbReference type="InterPro" id="IPR017523">
    <property type="entry name" value="Rv3268"/>
</dbReference>
<dbReference type="Proteomes" id="UP000035540">
    <property type="component" value="Chromosome"/>
</dbReference>
<organism evidence="1 2">
    <name type="scientific">Corynebacterium testudinoris</name>
    <dbReference type="NCBI Taxonomy" id="136857"/>
    <lineage>
        <taxon>Bacteria</taxon>
        <taxon>Bacillati</taxon>
        <taxon>Actinomycetota</taxon>
        <taxon>Actinomycetes</taxon>
        <taxon>Mycobacteriales</taxon>
        <taxon>Corynebacteriaceae</taxon>
        <taxon>Corynebacterium</taxon>
    </lineage>
</organism>
<dbReference type="RefSeq" id="WP_047252483.1">
    <property type="nucleotide sequence ID" value="NZ_CP011545.1"/>
</dbReference>
<proteinExistence type="predicted"/>
<name>A0A0G3H899_9CORY</name>
<accession>A0A0G3H899</accession>
<reference evidence="1 2" key="1">
    <citation type="journal article" date="2015" name="Genome Announc.">
        <title>Complete Genome Sequence of the Type Strain Corynebacterium testudinoris DSM 44614, Recovered from Necrotic Lesions in the Mouth of a Tortoise.</title>
        <authorList>
            <person name="Ruckert C."/>
            <person name="Kriete M."/>
            <person name="Jaenicke S."/>
            <person name="Winkler A."/>
            <person name="Tauch A."/>
        </authorList>
    </citation>
    <scope>NUCLEOTIDE SEQUENCE [LARGE SCALE GENOMIC DNA]</scope>
    <source>
        <strain evidence="1 2">DSM 44614</strain>
    </source>
</reference>
<keyword evidence="2" id="KW-1185">Reference proteome</keyword>
<protein>
    <submittedName>
        <fullName evidence="1">Putative TIGR03089 family protein</fullName>
    </submittedName>
</protein>
<dbReference type="SUPFAM" id="SSF56801">
    <property type="entry name" value="Acetyl-CoA synthetase-like"/>
    <property type="match status" value="1"/>
</dbReference>
<evidence type="ECO:0000313" key="1">
    <source>
        <dbReference type="EMBL" id="AKK08063.1"/>
    </source>
</evidence>
<evidence type="ECO:0000313" key="2">
    <source>
        <dbReference type="Proteomes" id="UP000035540"/>
    </source>
</evidence>
<dbReference type="OrthoDB" id="3396763at2"/>
<dbReference type="EMBL" id="CP011545">
    <property type="protein sequence ID" value="AKK08063.1"/>
    <property type="molecule type" value="Genomic_DNA"/>
</dbReference>
<dbReference type="KEGG" id="cted:CTEST_03040"/>
<dbReference type="PATRIC" id="fig|136857.5.peg.601"/>
<gene>
    <name evidence="1" type="ORF">CTEST_03040</name>
</gene>
<dbReference type="STRING" id="136857.CTEST_03040"/>